<evidence type="ECO:0000313" key="1">
    <source>
        <dbReference type="EMBL" id="KAJ8492431.1"/>
    </source>
</evidence>
<organism evidence="1 2">
    <name type="scientific">Ensete ventricosum</name>
    <name type="common">Abyssinian banana</name>
    <name type="synonym">Musa ensete</name>
    <dbReference type="NCBI Taxonomy" id="4639"/>
    <lineage>
        <taxon>Eukaryota</taxon>
        <taxon>Viridiplantae</taxon>
        <taxon>Streptophyta</taxon>
        <taxon>Embryophyta</taxon>
        <taxon>Tracheophyta</taxon>
        <taxon>Spermatophyta</taxon>
        <taxon>Magnoliopsida</taxon>
        <taxon>Liliopsida</taxon>
        <taxon>Zingiberales</taxon>
        <taxon>Musaceae</taxon>
        <taxon>Ensete</taxon>
    </lineage>
</organism>
<keyword evidence="2" id="KW-1185">Reference proteome</keyword>
<dbReference type="EMBL" id="JAQQAF010000004">
    <property type="protein sequence ID" value="KAJ8492431.1"/>
    <property type="molecule type" value="Genomic_DNA"/>
</dbReference>
<evidence type="ECO:0000313" key="2">
    <source>
        <dbReference type="Proteomes" id="UP001222027"/>
    </source>
</evidence>
<dbReference type="Proteomes" id="UP001222027">
    <property type="component" value="Unassembled WGS sequence"/>
</dbReference>
<name>A0AAV8R6H7_ENSVE</name>
<sequence length="88" mass="9636">MEVAATPRGRELILANLEVVLSFVIMVSKEGELLVKILMFLSILGSTQGRRDAIKGQPKLLEGGWLGRGAEDRLRHQRAEAQGSGRPI</sequence>
<dbReference type="AlphaFoldDB" id="A0AAV8R6H7"/>
<protein>
    <submittedName>
        <fullName evidence="1">Uncharacterized protein</fullName>
    </submittedName>
</protein>
<gene>
    <name evidence="1" type="ORF">OPV22_014152</name>
</gene>
<accession>A0AAV8R6H7</accession>
<comment type="caution">
    <text evidence="1">The sequence shown here is derived from an EMBL/GenBank/DDBJ whole genome shotgun (WGS) entry which is preliminary data.</text>
</comment>
<proteinExistence type="predicted"/>
<reference evidence="1 2" key="1">
    <citation type="submission" date="2022-12" db="EMBL/GenBank/DDBJ databases">
        <title>Chromosome-scale assembly of the Ensete ventricosum genome.</title>
        <authorList>
            <person name="Dussert Y."/>
            <person name="Stocks J."/>
            <person name="Wendawek A."/>
            <person name="Woldeyes F."/>
            <person name="Nichols R.A."/>
            <person name="Borrell J.S."/>
        </authorList>
    </citation>
    <scope>NUCLEOTIDE SEQUENCE [LARGE SCALE GENOMIC DNA]</scope>
    <source>
        <strain evidence="2">cv. Maze</strain>
        <tissue evidence="1">Seeds</tissue>
    </source>
</reference>